<dbReference type="EMBL" id="QKWP01000914">
    <property type="protein sequence ID" value="RIB13543.1"/>
    <property type="molecule type" value="Genomic_DNA"/>
</dbReference>
<gene>
    <name evidence="1" type="ORF">C2G38_2325498</name>
</gene>
<comment type="caution">
    <text evidence="1">The sequence shown here is derived from an EMBL/GenBank/DDBJ whole genome shotgun (WGS) entry which is preliminary data.</text>
</comment>
<organism evidence="1 2">
    <name type="scientific">Gigaspora rosea</name>
    <dbReference type="NCBI Taxonomy" id="44941"/>
    <lineage>
        <taxon>Eukaryota</taxon>
        <taxon>Fungi</taxon>
        <taxon>Fungi incertae sedis</taxon>
        <taxon>Mucoromycota</taxon>
        <taxon>Glomeromycotina</taxon>
        <taxon>Glomeromycetes</taxon>
        <taxon>Diversisporales</taxon>
        <taxon>Gigasporaceae</taxon>
        <taxon>Gigaspora</taxon>
    </lineage>
</organism>
<dbReference type="Proteomes" id="UP000266673">
    <property type="component" value="Unassembled WGS sequence"/>
</dbReference>
<dbReference type="OrthoDB" id="2313494at2759"/>
<evidence type="ECO:0000313" key="1">
    <source>
        <dbReference type="EMBL" id="RIB13543.1"/>
    </source>
</evidence>
<keyword evidence="2" id="KW-1185">Reference proteome</keyword>
<dbReference type="AlphaFoldDB" id="A0A397V0W8"/>
<reference evidence="1 2" key="1">
    <citation type="submission" date="2018-06" db="EMBL/GenBank/DDBJ databases">
        <title>Comparative genomics reveals the genomic features of Rhizophagus irregularis, R. cerebriforme, R. diaphanum and Gigaspora rosea, and their symbiotic lifestyle signature.</title>
        <authorList>
            <person name="Morin E."/>
            <person name="San Clemente H."/>
            <person name="Chen E.C.H."/>
            <person name="De La Providencia I."/>
            <person name="Hainaut M."/>
            <person name="Kuo A."/>
            <person name="Kohler A."/>
            <person name="Murat C."/>
            <person name="Tang N."/>
            <person name="Roy S."/>
            <person name="Loubradou J."/>
            <person name="Henrissat B."/>
            <person name="Grigoriev I.V."/>
            <person name="Corradi N."/>
            <person name="Roux C."/>
            <person name="Martin F.M."/>
        </authorList>
    </citation>
    <scope>NUCLEOTIDE SEQUENCE [LARGE SCALE GENOMIC DNA]</scope>
    <source>
        <strain evidence="1 2">DAOM 194757</strain>
    </source>
</reference>
<evidence type="ECO:0000313" key="2">
    <source>
        <dbReference type="Proteomes" id="UP000266673"/>
    </source>
</evidence>
<name>A0A397V0W8_9GLOM</name>
<sequence length="205" mass="23866">MQRWYKDLYLDESDDIISNIPVIHSDNNISNKDILSNQSNQSIIFNQFEQLSRIRKVSEFKISTKKFLQDRIKYGKSYGLLQTALTLAMETETNKELDQLCYQFIQQKKELKKEISKASEDYNDQENAIQVTNPIAITPRGRPSKRQKSAMELNDKQPLSTINENLNQSNYEQLNLEENLKQSYICLNCHIKGHNIRSCNLISKG</sequence>
<accession>A0A397V0W8</accession>
<protein>
    <submittedName>
        <fullName evidence="1">Uncharacterized protein</fullName>
    </submittedName>
</protein>
<proteinExistence type="predicted"/>